<proteinExistence type="predicted"/>
<dbReference type="AlphaFoldDB" id="A0A7C3F3N5"/>
<gene>
    <name evidence="1" type="ORF">ENS19_01965</name>
</gene>
<sequence length="300" mass="35610">MDSDEHLLNLFESLERLYYKQKKIKRLDAPSEFIYDLSKFTKNNLSKVMFESAQCLPRDIAEILIKNKQIRKLPSEDIPKYAITFFGIATCLERKYNVSFYDQYKATINRFDEEISFGEEEKWDWKEKLATITLLMLFSTSEISAIKLDNPRNKENLNQIFSLILTCLQKYAIIDHSKTLPIVKRGESPSSAIMARLNSLPKKTSHIFTFTQESGYYLNLEKNGELDIAKLNMILRKIFEYYDANLDYQKIYEDLYEISRNFKMQFSNRQINPHITLDVSYRVRDFFENELYKYPKQIQG</sequence>
<reference evidence="1" key="1">
    <citation type="journal article" date="2020" name="mSystems">
        <title>Genome- and Community-Level Interaction Insights into Carbon Utilization and Element Cycling Functions of Hydrothermarchaeota in Hydrothermal Sediment.</title>
        <authorList>
            <person name="Zhou Z."/>
            <person name="Liu Y."/>
            <person name="Xu W."/>
            <person name="Pan J."/>
            <person name="Luo Z.H."/>
            <person name="Li M."/>
        </authorList>
    </citation>
    <scope>NUCLEOTIDE SEQUENCE [LARGE SCALE GENOMIC DNA]</scope>
    <source>
        <strain evidence="1">SpSt-468</strain>
    </source>
</reference>
<organism evidence="1">
    <name type="scientific">Candidatus Methanomethylicus mesodigestus</name>
    <dbReference type="NCBI Taxonomy" id="1867258"/>
    <lineage>
        <taxon>Archaea</taxon>
        <taxon>Thermoproteota</taxon>
        <taxon>Methanosuratincolia</taxon>
        <taxon>Candidatus Methanomethylicales</taxon>
        <taxon>Candidatus Methanomethylicaceae</taxon>
        <taxon>Candidatus Methanomethylicus</taxon>
    </lineage>
</organism>
<comment type="caution">
    <text evidence="1">The sequence shown here is derived from an EMBL/GenBank/DDBJ whole genome shotgun (WGS) entry which is preliminary data.</text>
</comment>
<protein>
    <submittedName>
        <fullName evidence="1">Uncharacterized protein</fullName>
    </submittedName>
</protein>
<evidence type="ECO:0000313" key="1">
    <source>
        <dbReference type="EMBL" id="HFK20026.1"/>
    </source>
</evidence>
<dbReference type="EMBL" id="DSTX01000002">
    <property type="protein sequence ID" value="HFK20026.1"/>
    <property type="molecule type" value="Genomic_DNA"/>
</dbReference>
<name>A0A7C3F3N5_9CREN</name>
<accession>A0A7C3F3N5</accession>